<accession>A0ABN0UV29</accession>
<dbReference type="PANTHER" id="PTHR42305:SF1">
    <property type="entry name" value="MEMBRANE PROTEIN RV1733C-RELATED"/>
    <property type="match status" value="1"/>
</dbReference>
<evidence type="ECO:0008006" key="4">
    <source>
        <dbReference type="Google" id="ProtNLM"/>
    </source>
</evidence>
<protein>
    <recommendedName>
        <fullName evidence="4">Transmembrane protein</fullName>
    </recommendedName>
</protein>
<gene>
    <name evidence="2" type="ORF">GCM10010492_74270</name>
</gene>
<dbReference type="EMBL" id="BAAABU010000033">
    <property type="protein sequence ID" value="GAA0262341.1"/>
    <property type="molecule type" value="Genomic_DNA"/>
</dbReference>
<dbReference type="Proteomes" id="UP001500416">
    <property type="component" value="Unassembled WGS sequence"/>
</dbReference>
<feature type="transmembrane region" description="Helical" evidence="1">
    <location>
        <begin position="29"/>
        <end position="48"/>
    </location>
</feature>
<organism evidence="2 3">
    <name type="scientific">Saccharothrix mutabilis subsp. mutabilis</name>
    <dbReference type="NCBI Taxonomy" id="66855"/>
    <lineage>
        <taxon>Bacteria</taxon>
        <taxon>Bacillati</taxon>
        <taxon>Actinomycetota</taxon>
        <taxon>Actinomycetes</taxon>
        <taxon>Pseudonocardiales</taxon>
        <taxon>Pseudonocardiaceae</taxon>
        <taxon>Saccharothrix</taxon>
    </lineage>
</organism>
<dbReference type="InterPro" id="IPR039708">
    <property type="entry name" value="MT1774/Rv1733c-like"/>
</dbReference>
<keyword evidence="3" id="KW-1185">Reference proteome</keyword>
<dbReference type="PANTHER" id="PTHR42305">
    <property type="entry name" value="MEMBRANE PROTEIN RV1733C-RELATED"/>
    <property type="match status" value="1"/>
</dbReference>
<keyword evidence="1" id="KW-0472">Membrane</keyword>
<feature type="transmembrane region" description="Helical" evidence="1">
    <location>
        <begin position="147"/>
        <end position="171"/>
    </location>
</feature>
<keyword evidence="1" id="KW-0812">Transmembrane</keyword>
<dbReference type="RefSeq" id="WP_343939969.1">
    <property type="nucleotide sequence ID" value="NZ_BAAABU010000033.1"/>
</dbReference>
<comment type="caution">
    <text evidence="2">The sequence shown here is derived from an EMBL/GenBank/DDBJ whole genome shotgun (WGS) entry which is preliminary data.</text>
</comment>
<name>A0ABN0UV29_9PSEU</name>
<proteinExistence type="predicted"/>
<evidence type="ECO:0000256" key="1">
    <source>
        <dbReference type="SAM" id="Phobius"/>
    </source>
</evidence>
<reference evidence="2 3" key="1">
    <citation type="journal article" date="2019" name="Int. J. Syst. Evol. Microbiol.">
        <title>The Global Catalogue of Microorganisms (GCM) 10K type strain sequencing project: providing services to taxonomists for standard genome sequencing and annotation.</title>
        <authorList>
            <consortium name="The Broad Institute Genomics Platform"/>
            <consortium name="The Broad Institute Genome Sequencing Center for Infectious Disease"/>
            <person name="Wu L."/>
            <person name="Ma J."/>
        </authorList>
    </citation>
    <scope>NUCLEOTIDE SEQUENCE [LARGE SCALE GENOMIC DNA]</scope>
    <source>
        <strain evidence="2 3">JCM 3380</strain>
    </source>
</reference>
<keyword evidence="1" id="KW-1133">Transmembrane helix</keyword>
<evidence type="ECO:0000313" key="2">
    <source>
        <dbReference type="EMBL" id="GAA0262341.1"/>
    </source>
</evidence>
<sequence>MSTVIRRAVRYALPARSGVARPGDRVEGAVLAVAVVGALLGVPVAAAVGSEVYASGKVTAAEQSRTRHRVEARLLVDAPPPPTAETGRGIAVEQPVALASWPAPDGTPRWGEVLTNAGARAGTVVRVWVDDTGAVRPAPLTVEGARVGGAVVAFALWCGLAGLLAFAWLVVHVVRGWLSAVTWEREWALVEPEWTGRRR</sequence>
<evidence type="ECO:0000313" key="3">
    <source>
        <dbReference type="Proteomes" id="UP001500416"/>
    </source>
</evidence>